<sequence length="71" mass="7903">MASVLVGQFQARDAEGRVYPVHEFQESQPNEAQGLEPVTTYRLAIGDRVKHLGGDDFELVQSGVKMTRITQ</sequence>
<dbReference type="RefSeq" id="WP_122206701.1">
    <property type="nucleotide sequence ID" value="NZ_JAAMQQ010000001.1"/>
</dbReference>
<accession>A0A3M5PJB4</accession>
<evidence type="ECO:0000313" key="1">
    <source>
        <dbReference type="EMBL" id="RMT84163.1"/>
    </source>
</evidence>
<dbReference type="OrthoDB" id="6933215at2"/>
<dbReference type="AlphaFoldDB" id="A0A3M5PJB4"/>
<protein>
    <submittedName>
        <fullName evidence="1">Uncharacterized protein</fullName>
    </submittedName>
</protein>
<dbReference type="Proteomes" id="UP000273854">
    <property type="component" value="Unassembled WGS sequence"/>
</dbReference>
<comment type="caution">
    <text evidence="1">The sequence shown here is derived from an EMBL/GenBank/DDBJ whole genome shotgun (WGS) entry which is preliminary data.</text>
</comment>
<name>A0A3M5PJB4_PSEVI</name>
<reference evidence="1 2" key="1">
    <citation type="submission" date="2018-08" db="EMBL/GenBank/DDBJ databases">
        <title>Recombination of ecologically and evolutionarily significant loci maintains genetic cohesion in the Pseudomonas syringae species complex.</title>
        <authorList>
            <person name="Dillon M."/>
            <person name="Thakur S."/>
            <person name="Almeida R.N.D."/>
            <person name="Weir B.S."/>
            <person name="Guttman D.S."/>
        </authorList>
    </citation>
    <scope>NUCLEOTIDE SEQUENCE [LARGE SCALE GENOMIC DNA]</scope>
    <source>
        <strain evidence="1 2">ICMP 19473</strain>
    </source>
</reference>
<organism evidence="1 2">
    <name type="scientific">Pseudomonas viridiflava</name>
    <name type="common">Phytomonas viridiflava</name>
    <dbReference type="NCBI Taxonomy" id="33069"/>
    <lineage>
        <taxon>Bacteria</taxon>
        <taxon>Pseudomonadati</taxon>
        <taxon>Pseudomonadota</taxon>
        <taxon>Gammaproteobacteria</taxon>
        <taxon>Pseudomonadales</taxon>
        <taxon>Pseudomonadaceae</taxon>
        <taxon>Pseudomonas</taxon>
    </lineage>
</organism>
<dbReference type="EMBL" id="RBTP01000012">
    <property type="protein sequence ID" value="RMT84163.1"/>
    <property type="molecule type" value="Genomic_DNA"/>
</dbReference>
<evidence type="ECO:0000313" key="2">
    <source>
        <dbReference type="Proteomes" id="UP000273854"/>
    </source>
</evidence>
<gene>
    <name evidence="1" type="ORF">ALP40_02171</name>
</gene>
<proteinExistence type="predicted"/>